<proteinExistence type="predicted"/>
<accession>A0A1H2W9H9</accession>
<evidence type="ECO:0000313" key="2">
    <source>
        <dbReference type="Proteomes" id="UP000183454"/>
    </source>
</evidence>
<dbReference type="EMBL" id="FNNH01000027">
    <property type="protein sequence ID" value="SDW77191.1"/>
    <property type="molecule type" value="Genomic_DNA"/>
</dbReference>
<dbReference type="Proteomes" id="UP000183454">
    <property type="component" value="Unassembled WGS sequence"/>
</dbReference>
<reference evidence="1 2" key="1">
    <citation type="submission" date="2016-10" db="EMBL/GenBank/DDBJ databases">
        <authorList>
            <person name="de Groot N.N."/>
        </authorList>
    </citation>
    <scope>NUCLEOTIDE SEQUENCE [LARGE SCALE GENOMIC DNA]</scope>
    <source>
        <strain evidence="1 2">Nm110</strain>
    </source>
</reference>
<dbReference type="AlphaFoldDB" id="A0A1H2W9H9"/>
<dbReference type="RefSeq" id="WP_211752325.1">
    <property type="nucleotide sequence ID" value="NZ_FNNH01000027.1"/>
</dbReference>
<name>A0A1H2W9H9_9PROT</name>
<protein>
    <submittedName>
        <fullName evidence="1">Uncharacterized protein</fullName>
    </submittedName>
</protein>
<organism evidence="1 2">
    <name type="scientific">Nitrosomonas communis</name>
    <dbReference type="NCBI Taxonomy" id="44574"/>
    <lineage>
        <taxon>Bacteria</taxon>
        <taxon>Pseudomonadati</taxon>
        <taxon>Pseudomonadota</taxon>
        <taxon>Betaproteobacteria</taxon>
        <taxon>Nitrosomonadales</taxon>
        <taxon>Nitrosomonadaceae</taxon>
        <taxon>Nitrosomonas</taxon>
    </lineage>
</organism>
<gene>
    <name evidence="1" type="ORF">SAMN05421882_102726</name>
</gene>
<evidence type="ECO:0000313" key="1">
    <source>
        <dbReference type="EMBL" id="SDW77191.1"/>
    </source>
</evidence>
<sequence length="52" mass="6194">MNDIILSKKISIERWLKQIDQYYRMETSMPFVKDQLRLGGGDEFAARCRIND</sequence>